<feature type="domain" description="RING-type" evidence="3">
    <location>
        <begin position="123"/>
        <end position="165"/>
    </location>
</feature>
<evidence type="ECO:0000256" key="1">
    <source>
        <dbReference type="PROSITE-ProRule" id="PRU00175"/>
    </source>
</evidence>
<dbReference type="PANTHER" id="PTHR47258:SF1">
    <property type="entry name" value="E3 UBIQUITIN-PROTEIN LIGASE XERICO-RELATED"/>
    <property type="match status" value="1"/>
</dbReference>
<dbReference type="PROSITE" id="PS50089">
    <property type="entry name" value="ZF_RING_2"/>
    <property type="match status" value="1"/>
</dbReference>
<dbReference type="GO" id="GO:0008270">
    <property type="term" value="F:zinc ion binding"/>
    <property type="evidence" value="ECO:0007669"/>
    <property type="project" value="UniProtKB-KW"/>
</dbReference>
<organism evidence="4 5">
    <name type="scientific">Carya illinoinensis</name>
    <name type="common">Pecan</name>
    <dbReference type="NCBI Taxonomy" id="32201"/>
    <lineage>
        <taxon>Eukaryota</taxon>
        <taxon>Viridiplantae</taxon>
        <taxon>Streptophyta</taxon>
        <taxon>Embryophyta</taxon>
        <taxon>Tracheophyta</taxon>
        <taxon>Spermatophyta</taxon>
        <taxon>Magnoliopsida</taxon>
        <taxon>eudicotyledons</taxon>
        <taxon>Gunneridae</taxon>
        <taxon>Pentapetalae</taxon>
        <taxon>rosids</taxon>
        <taxon>fabids</taxon>
        <taxon>Fagales</taxon>
        <taxon>Juglandaceae</taxon>
        <taxon>Carya</taxon>
    </lineage>
</organism>
<feature type="transmembrane region" description="Helical" evidence="2">
    <location>
        <begin position="35"/>
        <end position="55"/>
    </location>
</feature>
<protein>
    <recommendedName>
        <fullName evidence="3">RING-type domain-containing protein</fullName>
    </recommendedName>
</protein>
<dbReference type="OrthoDB" id="8062037at2759"/>
<keyword evidence="1" id="KW-0863">Zinc-finger</keyword>
<proteinExistence type="predicted"/>
<reference evidence="4" key="1">
    <citation type="submission" date="2021-01" db="EMBL/GenBank/DDBJ databases">
        <authorList>
            <person name="Lovell J.T."/>
            <person name="Bentley N."/>
            <person name="Bhattarai G."/>
            <person name="Jenkins J.W."/>
            <person name="Sreedasyam A."/>
            <person name="Alarcon Y."/>
            <person name="Bock C."/>
            <person name="Boston L."/>
            <person name="Carlson J."/>
            <person name="Cervantes K."/>
            <person name="Clermont K."/>
            <person name="Krom N."/>
            <person name="Kubenka K."/>
            <person name="Mamidi S."/>
            <person name="Mattison C."/>
            <person name="Monteros M."/>
            <person name="Pisani C."/>
            <person name="Plott C."/>
            <person name="Rajasekar S."/>
            <person name="Rhein H.S."/>
            <person name="Rohla C."/>
            <person name="Song M."/>
            <person name="Hilaire R.S."/>
            <person name="Shu S."/>
            <person name="Wells L."/>
            <person name="Wang X."/>
            <person name="Webber J."/>
            <person name="Heerema R.J."/>
            <person name="Klein P."/>
            <person name="Conner P."/>
            <person name="Grauke L."/>
            <person name="Grimwood J."/>
            <person name="Schmutz J."/>
            <person name="Randall J.J."/>
        </authorList>
    </citation>
    <scope>NUCLEOTIDE SEQUENCE</scope>
    <source>
        <tissue evidence="4">Leaf</tissue>
    </source>
</reference>
<dbReference type="InterPro" id="IPR044249">
    <property type="entry name" value="XERICO-like"/>
</dbReference>
<keyword evidence="2" id="KW-1133">Transmembrane helix</keyword>
<evidence type="ECO:0000259" key="3">
    <source>
        <dbReference type="PROSITE" id="PS50089"/>
    </source>
</evidence>
<keyword evidence="1" id="KW-0479">Metal-binding</keyword>
<comment type="caution">
    <text evidence="4">The sequence shown here is derived from an EMBL/GenBank/DDBJ whole genome shotgun (WGS) entry which is preliminary data.</text>
</comment>
<dbReference type="AlphaFoldDB" id="A0A922JLC1"/>
<sequence>MHFNFCFISSSFLMDRSAMIHLENSTTLPIFSTTHVISLFFILIPIMFSLCKLFYKLIRSSIIWDFVILLYDSFSKGSYEHDHDDILADSSNSSTTDPEPAIGVYEWKPAAGGRSSREVEEECTVCLSKIEEGEEMRELRCEHHFHRICLDRWIGYKGVTCPLCRDSLFLRKTVCSIAELGVELELLHFKYCCLSSSGHRRETWWLR</sequence>
<dbReference type="Gene3D" id="3.30.40.10">
    <property type="entry name" value="Zinc/RING finger domain, C3HC4 (zinc finger)"/>
    <property type="match status" value="1"/>
</dbReference>
<name>A0A922JLC1_CARIL</name>
<dbReference type="SMART" id="SM00184">
    <property type="entry name" value="RING"/>
    <property type="match status" value="1"/>
</dbReference>
<keyword evidence="2" id="KW-0472">Membrane</keyword>
<dbReference type="InterPro" id="IPR013083">
    <property type="entry name" value="Znf_RING/FYVE/PHD"/>
</dbReference>
<dbReference type="Pfam" id="PF13639">
    <property type="entry name" value="zf-RING_2"/>
    <property type="match status" value="1"/>
</dbReference>
<dbReference type="EMBL" id="CM031829">
    <property type="protein sequence ID" value="KAG6712686.1"/>
    <property type="molecule type" value="Genomic_DNA"/>
</dbReference>
<evidence type="ECO:0000256" key="2">
    <source>
        <dbReference type="SAM" id="Phobius"/>
    </source>
</evidence>
<dbReference type="SUPFAM" id="SSF57850">
    <property type="entry name" value="RING/U-box"/>
    <property type="match status" value="1"/>
</dbReference>
<keyword evidence="1" id="KW-0862">Zinc</keyword>
<keyword evidence="2" id="KW-0812">Transmembrane</keyword>
<dbReference type="InterPro" id="IPR001841">
    <property type="entry name" value="Znf_RING"/>
</dbReference>
<evidence type="ECO:0000313" key="5">
    <source>
        <dbReference type="Proteomes" id="UP000811246"/>
    </source>
</evidence>
<dbReference type="Proteomes" id="UP000811246">
    <property type="component" value="Chromosome 5"/>
</dbReference>
<gene>
    <name evidence="4" type="ORF">I3842_05G114400</name>
</gene>
<evidence type="ECO:0000313" key="4">
    <source>
        <dbReference type="EMBL" id="KAG6712686.1"/>
    </source>
</evidence>
<accession>A0A922JLC1</accession>
<dbReference type="PANTHER" id="PTHR47258">
    <property type="match status" value="1"/>
</dbReference>